<dbReference type="AlphaFoldDB" id="A0AAQ1G4S2"/>
<evidence type="ECO:0000313" key="3">
    <source>
        <dbReference type="EMBL" id="SEF64573.1"/>
    </source>
</evidence>
<name>A0AAQ1G4S2_9GAMM</name>
<dbReference type="InterPro" id="IPR036061">
    <property type="entry name" value="CheW-like_dom_sf"/>
</dbReference>
<evidence type="ECO:0000313" key="4">
    <source>
        <dbReference type="Proteomes" id="UP000243518"/>
    </source>
</evidence>
<feature type="region of interest" description="Disordered" evidence="1">
    <location>
        <begin position="41"/>
        <end position="99"/>
    </location>
</feature>
<dbReference type="Gene3D" id="2.40.50.180">
    <property type="entry name" value="CheA-289, Domain 4"/>
    <property type="match status" value="1"/>
</dbReference>
<feature type="compositionally biased region" description="Basic and acidic residues" evidence="1">
    <location>
        <begin position="63"/>
        <end position="73"/>
    </location>
</feature>
<sequence>MRDDLVVMSKPLLPVQEFVPEQTIQHYLDALLQDAADELARAEQESIAPAPQPEVAEPTPLRGLEKSEPDRPVTRPAPSVVEAREEPDPIAAEPVTPARSVPQWREQPFEALLFDVGGLKLAVPLVLLGTIYPLEDEITPLFGQPDWFLGILATQAGNIKVLDTARWVMPERYTPELKDSLSFVISVEGYDWGMAVHGVQQSIRLAPEQIKWRSQQGKRPWLAGTVIDHMCALLDVSALAELIVGNAGSAAAGNAAAPALG</sequence>
<dbReference type="PROSITE" id="PS50851">
    <property type="entry name" value="CHEW"/>
    <property type="match status" value="1"/>
</dbReference>
<dbReference type="InterPro" id="IPR002545">
    <property type="entry name" value="CheW-lke_dom"/>
</dbReference>
<gene>
    <name evidence="3" type="ORF">SAMN05216586_101579</name>
</gene>
<dbReference type="InterPro" id="IPR014506">
    <property type="entry name" value="UCP020479_CheW"/>
</dbReference>
<reference evidence="3 4" key="1">
    <citation type="submission" date="2016-10" db="EMBL/GenBank/DDBJ databases">
        <authorList>
            <person name="Varghese N."/>
            <person name="Submissions S."/>
        </authorList>
    </citation>
    <scope>NUCLEOTIDE SEQUENCE [LARGE SCALE GENOMIC DNA]</scope>
    <source>
        <strain evidence="3 4">CECT 8317</strain>
    </source>
</reference>
<evidence type="ECO:0000259" key="2">
    <source>
        <dbReference type="PROSITE" id="PS50851"/>
    </source>
</evidence>
<feature type="domain" description="CheW-like" evidence="2">
    <location>
        <begin position="108"/>
        <end position="245"/>
    </location>
</feature>
<proteinExistence type="predicted"/>
<dbReference type="PIRSF" id="PIRSF020479">
    <property type="entry name" value="UCP020479_CheW"/>
    <property type="match status" value="1"/>
</dbReference>
<dbReference type="GO" id="GO:0007165">
    <property type="term" value="P:signal transduction"/>
    <property type="evidence" value="ECO:0007669"/>
    <property type="project" value="InterPro"/>
</dbReference>
<dbReference type="Proteomes" id="UP000243518">
    <property type="component" value="Unassembled WGS sequence"/>
</dbReference>
<keyword evidence="4" id="KW-1185">Reference proteome</keyword>
<dbReference type="GO" id="GO:0006935">
    <property type="term" value="P:chemotaxis"/>
    <property type="evidence" value="ECO:0007669"/>
    <property type="project" value="InterPro"/>
</dbReference>
<dbReference type="SUPFAM" id="SSF50341">
    <property type="entry name" value="CheW-like"/>
    <property type="match status" value="1"/>
</dbReference>
<protein>
    <submittedName>
        <fullName evidence="3">Purine-binding chemotaxis protein CheW</fullName>
    </submittedName>
</protein>
<dbReference type="Gene3D" id="2.30.30.40">
    <property type="entry name" value="SH3 Domains"/>
    <property type="match status" value="1"/>
</dbReference>
<comment type="caution">
    <text evidence="3">The sequence shown here is derived from an EMBL/GenBank/DDBJ whole genome shotgun (WGS) entry which is preliminary data.</text>
</comment>
<accession>A0AAQ1G4S2</accession>
<evidence type="ECO:0000256" key="1">
    <source>
        <dbReference type="SAM" id="MobiDB-lite"/>
    </source>
</evidence>
<dbReference type="SMART" id="SM00260">
    <property type="entry name" value="CheW"/>
    <property type="match status" value="1"/>
</dbReference>
<dbReference type="CDD" id="cd00588">
    <property type="entry name" value="CheW_like"/>
    <property type="match status" value="1"/>
</dbReference>
<dbReference type="EMBL" id="FNVE01000001">
    <property type="protein sequence ID" value="SEF64573.1"/>
    <property type="molecule type" value="Genomic_DNA"/>
</dbReference>
<dbReference type="Pfam" id="PF01584">
    <property type="entry name" value="CheW"/>
    <property type="match status" value="1"/>
</dbReference>
<organism evidence="3 4">
    <name type="scientific">Halopseudomonas aestusnigri</name>
    <dbReference type="NCBI Taxonomy" id="857252"/>
    <lineage>
        <taxon>Bacteria</taxon>
        <taxon>Pseudomonadati</taxon>
        <taxon>Pseudomonadota</taxon>
        <taxon>Gammaproteobacteria</taxon>
        <taxon>Pseudomonadales</taxon>
        <taxon>Pseudomonadaceae</taxon>
        <taxon>Halopseudomonas</taxon>
    </lineage>
</organism>